<sequence>MNPHLKIDLKKRRRDLGLSQQDLANKLHVSVNTIQNWENRKNNYDKTLLPYAKAIKLDPMEIIDPYGSYEHISDMYKRNDIDSINNIEKICFDLKGQQISNVYNFVKMQLADQNNVKITHEDLKAKYGKYDLKITMLVHENSEVEFLNNNNDFFQKFNGKIPKTYSQCMQFKTNKVMSFGYDQIVFLRPAHVDLMYSGVIVIAQKMDSLGKMVAKVFKFRYVHKTTYLIPLTSQSSQKDEDELGTKENKYIWRDNDGWEVTKLINQPSF</sequence>
<feature type="domain" description="HTH cro/C1-type" evidence="1">
    <location>
        <begin position="9"/>
        <end position="62"/>
    </location>
</feature>
<dbReference type="PROSITE" id="PS50943">
    <property type="entry name" value="HTH_CROC1"/>
    <property type="match status" value="1"/>
</dbReference>
<gene>
    <name evidence="2" type="ORF">DY114_07355</name>
</gene>
<dbReference type="InterPro" id="IPR010982">
    <property type="entry name" value="Lambda_DNA-bd_dom_sf"/>
</dbReference>
<dbReference type="Gene3D" id="1.10.260.40">
    <property type="entry name" value="lambda repressor-like DNA-binding domains"/>
    <property type="match status" value="1"/>
</dbReference>
<comment type="caution">
    <text evidence="2">The sequence shown here is derived from an EMBL/GenBank/DDBJ whole genome shotgun (WGS) entry which is preliminary data.</text>
</comment>
<evidence type="ECO:0000313" key="2">
    <source>
        <dbReference type="EMBL" id="TPR23117.1"/>
    </source>
</evidence>
<accession>A0ABY2YUZ6</accession>
<dbReference type="RefSeq" id="WP_140926057.1">
    <property type="nucleotide sequence ID" value="NZ_QUAU01000006.1"/>
</dbReference>
<proteinExistence type="predicted"/>
<dbReference type="Proteomes" id="UP000777560">
    <property type="component" value="Unassembled WGS sequence"/>
</dbReference>
<dbReference type="SUPFAM" id="SSF47413">
    <property type="entry name" value="lambda repressor-like DNA-binding domains"/>
    <property type="match status" value="1"/>
</dbReference>
<keyword evidence="3" id="KW-1185">Reference proteome</keyword>
<evidence type="ECO:0000313" key="3">
    <source>
        <dbReference type="Proteomes" id="UP000777560"/>
    </source>
</evidence>
<dbReference type="InterPro" id="IPR001387">
    <property type="entry name" value="Cro/C1-type_HTH"/>
</dbReference>
<organism evidence="2 3">
    <name type="scientific">Apilactobacillus micheneri</name>
    <dbReference type="NCBI Taxonomy" id="1899430"/>
    <lineage>
        <taxon>Bacteria</taxon>
        <taxon>Bacillati</taxon>
        <taxon>Bacillota</taxon>
        <taxon>Bacilli</taxon>
        <taxon>Lactobacillales</taxon>
        <taxon>Lactobacillaceae</taxon>
        <taxon>Apilactobacillus</taxon>
    </lineage>
</organism>
<dbReference type="EMBL" id="QUAV01000006">
    <property type="protein sequence ID" value="TPR23117.1"/>
    <property type="molecule type" value="Genomic_DNA"/>
</dbReference>
<evidence type="ECO:0000259" key="1">
    <source>
        <dbReference type="PROSITE" id="PS50943"/>
    </source>
</evidence>
<reference evidence="2 3" key="1">
    <citation type="submission" date="2018-08" db="EMBL/GenBank/DDBJ databases">
        <title>Comparative genomics of wild bee and flower associated Lactobacillus reveals potential adaptation to the bee host.</title>
        <authorList>
            <person name="Vuong H.Q."/>
            <person name="Mcfrederick Q.S."/>
        </authorList>
    </citation>
    <scope>NUCLEOTIDE SEQUENCE [LARGE SCALE GENOMIC DNA]</scope>
    <source>
        <strain evidence="2 3">HV_13</strain>
    </source>
</reference>
<name>A0ABY2YUZ6_9LACO</name>
<dbReference type="SMART" id="SM00530">
    <property type="entry name" value="HTH_XRE"/>
    <property type="match status" value="1"/>
</dbReference>
<protein>
    <submittedName>
        <fullName evidence="2">XRE family transcriptional regulator</fullName>
    </submittedName>
</protein>
<dbReference type="Pfam" id="PF01381">
    <property type="entry name" value="HTH_3"/>
    <property type="match status" value="1"/>
</dbReference>
<dbReference type="CDD" id="cd00093">
    <property type="entry name" value="HTH_XRE"/>
    <property type="match status" value="1"/>
</dbReference>